<feature type="compositionally biased region" description="Low complexity" evidence="1">
    <location>
        <begin position="109"/>
        <end position="124"/>
    </location>
</feature>
<protein>
    <submittedName>
        <fullName evidence="2">Uncharacterized protein</fullName>
    </submittedName>
</protein>
<feature type="region of interest" description="Disordered" evidence="1">
    <location>
        <begin position="1"/>
        <end position="50"/>
    </location>
</feature>
<sequence>MVQVQAGKHATPKSPHRKLTRAHNQKASKAPASKERSSAPQLLFPNSRYRCPSSLELRASSDRCERPCGIGRSAARRAPAERRDPSPTAAHRRPSVVSLGLPAKLRLRTPSGGASGGASPDATGALATVTGGAQLERGRAPIPRVGEKKLGCCGYEKMEGANGSKGSWLLSLFPPLDGSGTPSKAGGLFALGHLKISPWKPGPLTPFGCVLLSASGGVILGSRVCQLAPGPCLGPTSWGLEFDKGGLERHRLSLGRDEFALWGAHGLVDTSGFGGSDCQGHECGEGEDLSSVLEAEWGDQSSVLEIQGLGQRSPSVPEAAYVWPWAGRLLSCSGP</sequence>
<dbReference type="EMBL" id="LR862137">
    <property type="protein sequence ID" value="CAD1844424.1"/>
    <property type="molecule type" value="Genomic_DNA"/>
</dbReference>
<evidence type="ECO:0000256" key="1">
    <source>
        <dbReference type="SAM" id="MobiDB-lite"/>
    </source>
</evidence>
<feature type="compositionally biased region" description="Basic residues" evidence="1">
    <location>
        <begin position="10"/>
        <end position="26"/>
    </location>
</feature>
<name>A0A6V7QML6_ANACO</name>
<organism evidence="2">
    <name type="scientific">Ananas comosus var. bracteatus</name>
    <name type="common">red pineapple</name>
    <dbReference type="NCBI Taxonomy" id="296719"/>
    <lineage>
        <taxon>Eukaryota</taxon>
        <taxon>Viridiplantae</taxon>
        <taxon>Streptophyta</taxon>
        <taxon>Embryophyta</taxon>
        <taxon>Tracheophyta</taxon>
        <taxon>Spermatophyta</taxon>
        <taxon>Magnoliopsida</taxon>
        <taxon>Liliopsida</taxon>
        <taxon>Poales</taxon>
        <taxon>Bromeliaceae</taxon>
        <taxon>Bromelioideae</taxon>
        <taxon>Ananas</taxon>
    </lineage>
</organism>
<feature type="region of interest" description="Disordered" evidence="1">
    <location>
        <begin position="62"/>
        <end position="124"/>
    </location>
</feature>
<proteinExistence type="predicted"/>
<accession>A0A6V7QML6</accession>
<evidence type="ECO:0000313" key="2">
    <source>
        <dbReference type="EMBL" id="CAD1844424.1"/>
    </source>
</evidence>
<gene>
    <name evidence="2" type="ORF">CB5_LOCUS27635</name>
</gene>
<reference evidence="2" key="1">
    <citation type="submission" date="2020-07" db="EMBL/GenBank/DDBJ databases">
        <authorList>
            <person name="Lin J."/>
        </authorList>
    </citation>
    <scope>NUCLEOTIDE SEQUENCE</scope>
</reference>
<dbReference type="AlphaFoldDB" id="A0A6V7QML6"/>